<evidence type="ECO:0000313" key="3">
    <source>
        <dbReference type="EMBL" id="KAK6949357.1"/>
    </source>
</evidence>
<dbReference type="Gene3D" id="3.40.50.1820">
    <property type="entry name" value="alpha/beta hydrolase"/>
    <property type="match status" value="1"/>
</dbReference>
<keyword evidence="1" id="KW-0378">Hydrolase</keyword>
<dbReference type="GO" id="GO:0016787">
    <property type="term" value="F:hydrolase activity"/>
    <property type="evidence" value="ECO:0007669"/>
    <property type="project" value="UniProtKB-KW"/>
</dbReference>
<dbReference type="Proteomes" id="UP001369815">
    <property type="component" value="Unassembled WGS sequence"/>
</dbReference>
<dbReference type="InterPro" id="IPR013094">
    <property type="entry name" value="AB_hydrolase_3"/>
</dbReference>
<dbReference type="EMBL" id="JBANMG010000009">
    <property type="protein sequence ID" value="KAK6949357.1"/>
    <property type="molecule type" value="Genomic_DNA"/>
</dbReference>
<feature type="domain" description="Alpha/beta hydrolase fold-3" evidence="2">
    <location>
        <begin position="104"/>
        <end position="331"/>
    </location>
</feature>
<comment type="caution">
    <text evidence="3">The sequence shown here is derived from an EMBL/GenBank/DDBJ whole genome shotgun (WGS) entry which is preliminary data.</text>
</comment>
<proteinExistence type="predicted"/>
<evidence type="ECO:0000256" key="1">
    <source>
        <dbReference type="ARBA" id="ARBA00022801"/>
    </source>
</evidence>
<dbReference type="Pfam" id="PF07859">
    <property type="entry name" value="Abhydrolase_3"/>
    <property type="match status" value="1"/>
</dbReference>
<dbReference type="SUPFAM" id="SSF53474">
    <property type="entry name" value="alpha/beta-Hydrolases"/>
    <property type="match status" value="1"/>
</dbReference>
<dbReference type="InterPro" id="IPR050300">
    <property type="entry name" value="GDXG_lipolytic_enzyme"/>
</dbReference>
<dbReference type="AlphaFoldDB" id="A0AAX6MAE8"/>
<evidence type="ECO:0000259" key="2">
    <source>
        <dbReference type="Pfam" id="PF07859"/>
    </source>
</evidence>
<evidence type="ECO:0000313" key="4">
    <source>
        <dbReference type="Proteomes" id="UP001369815"/>
    </source>
</evidence>
<reference evidence="3 4" key="1">
    <citation type="journal article" date="2024" name="Front Chem Biol">
        <title>Unveiling the potential of Daldinia eschscholtzii MFLUCC 19-0629 through bioactivity and bioinformatics studies for enhanced sustainable agriculture production.</title>
        <authorList>
            <person name="Brooks S."/>
            <person name="Weaver J.A."/>
            <person name="Klomchit A."/>
            <person name="Alharthi S.A."/>
            <person name="Onlamun T."/>
            <person name="Nurani R."/>
            <person name="Vong T.K."/>
            <person name="Alberti F."/>
            <person name="Greco C."/>
        </authorList>
    </citation>
    <scope>NUCLEOTIDE SEQUENCE [LARGE SCALE GENOMIC DNA]</scope>
    <source>
        <strain evidence="3">MFLUCC 19-0629</strain>
    </source>
</reference>
<dbReference type="PANTHER" id="PTHR48081:SF8">
    <property type="entry name" value="ALPHA_BETA HYDROLASE FOLD-3 DOMAIN-CONTAINING PROTEIN-RELATED"/>
    <property type="match status" value="1"/>
</dbReference>
<organism evidence="3 4">
    <name type="scientific">Daldinia eschscholtzii</name>
    <dbReference type="NCBI Taxonomy" id="292717"/>
    <lineage>
        <taxon>Eukaryota</taxon>
        <taxon>Fungi</taxon>
        <taxon>Dikarya</taxon>
        <taxon>Ascomycota</taxon>
        <taxon>Pezizomycotina</taxon>
        <taxon>Sordariomycetes</taxon>
        <taxon>Xylariomycetidae</taxon>
        <taxon>Xylariales</taxon>
        <taxon>Hypoxylaceae</taxon>
        <taxon>Daldinia</taxon>
    </lineage>
</organism>
<dbReference type="InterPro" id="IPR029058">
    <property type="entry name" value="AB_hydrolase_fold"/>
</dbReference>
<sequence length="359" mass="40119">MAPRTEEELLSYGVMDPAMVDALARNPVRDPLPSDPYYGDESHSAQRAHRATTLREKHHLRYIPGPVPEQVSEEDRKIPVRDGSEIIVRIYRPVVKPSQGSPLVVMYHEGGWSMGDLSDEETNCRLFSRDLGAICVNVDYRLGPEYPFPTWIEDSWDALKWAAQNAASLGADPSLGFIIGGGSAGGNITAVLAHIARDEKLNPPLTGQYLCVPAIMCLTPPALISPRYRSEYLSHPDVTSNIDPVLKIKAGAEFAAHVAHMLKAPWSDPRMVPFLYGGLEGGHCGLPPAYFQVCGLDPLRDEALIYERILREEAGVKTRLDIYKGFGHYFWTNWPQLERSREFVEDTVKGVKWLLEQKQ</sequence>
<protein>
    <recommendedName>
        <fullName evidence="2">Alpha/beta hydrolase fold-3 domain-containing protein</fullName>
    </recommendedName>
</protein>
<gene>
    <name evidence="3" type="ORF">Daesc_009432</name>
</gene>
<accession>A0AAX6MAE8</accession>
<name>A0AAX6MAE8_9PEZI</name>
<dbReference type="PANTHER" id="PTHR48081">
    <property type="entry name" value="AB HYDROLASE SUPERFAMILY PROTEIN C4A8.06C"/>
    <property type="match status" value="1"/>
</dbReference>
<keyword evidence="4" id="KW-1185">Reference proteome</keyword>